<protein>
    <submittedName>
        <fullName evidence="3">Peptidoglycan/LPS O-acetylase OafA/YrhL, contains acyltransferase and SGNH-hydrolase domains</fullName>
    </submittedName>
</protein>
<dbReference type="GO" id="GO:0000271">
    <property type="term" value="P:polysaccharide biosynthetic process"/>
    <property type="evidence" value="ECO:0007669"/>
    <property type="project" value="TreeGrafter"/>
</dbReference>
<dbReference type="GO" id="GO:0016747">
    <property type="term" value="F:acyltransferase activity, transferring groups other than amino-acyl groups"/>
    <property type="evidence" value="ECO:0007669"/>
    <property type="project" value="InterPro"/>
</dbReference>
<keyword evidence="1" id="KW-0812">Transmembrane</keyword>
<dbReference type="EMBL" id="FTMP01000003">
    <property type="protein sequence ID" value="SIQ33641.1"/>
    <property type="molecule type" value="Genomic_DNA"/>
</dbReference>
<feature type="transmembrane region" description="Helical" evidence="1">
    <location>
        <begin position="185"/>
        <end position="203"/>
    </location>
</feature>
<dbReference type="Pfam" id="PF01757">
    <property type="entry name" value="Acyl_transf_3"/>
    <property type="match status" value="1"/>
</dbReference>
<dbReference type="RefSeq" id="WP_076426216.1">
    <property type="nucleotide sequence ID" value="NZ_FTMP01000003.1"/>
</dbReference>
<gene>
    <name evidence="3" type="ORF">SAMN05878282_103235</name>
</gene>
<evidence type="ECO:0000313" key="4">
    <source>
        <dbReference type="Proteomes" id="UP000185841"/>
    </source>
</evidence>
<dbReference type="PANTHER" id="PTHR23028:SF131">
    <property type="entry name" value="BLR2367 PROTEIN"/>
    <property type="match status" value="1"/>
</dbReference>
<evidence type="ECO:0000256" key="1">
    <source>
        <dbReference type="SAM" id="Phobius"/>
    </source>
</evidence>
<keyword evidence="1" id="KW-1133">Transmembrane helix</keyword>
<dbReference type="PANTHER" id="PTHR23028">
    <property type="entry name" value="ACETYLTRANSFERASE"/>
    <property type="match status" value="1"/>
</dbReference>
<dbReference type="AlphaFoldDB" id="A0A1N6RXT3"/>
<keyword evidence="3" id="KW-0012">Acyltransferase</keyword>
<sequence length="353" mass="39586">MRVIAFKERLYYLDSLRAIAALMVVFSHFVERTPLHDLLVFRYFTPGQFGVVVFFILSGFVIPYSLKEGPAAVVRFSISRFFRLYPAYWVSVGLAAIAIVYFQKAPLEPKLVMANLTMLQLGMGFQDMFGVYWTLLIELVFYGCCAFLALFGLLKHTGIRFVLAMTFLGAALTGAALIYFKGMNLRVGIFCALSLMFFGSVWRDAILGGVRSARLYSFVWIVCFASIIPLIALWAYDVDRGQGQSAYNYTGSYWLGVLFFLLFSGIFKIQSRVLVYLGAISYSLYLVHPFFLELCAVATDMASGFNVVVFLLYLSATIFLSVLIHHGVERPGIKYGQKVAAAFERRLAPQTGG</sequence>
<dbReference type="GO" id="GO:0016787">
    <property type="term" value="F:hydrolase activity"/>
    <property type="evidence" value="ECO:0007669"/>
    <property type="project" value="UniProtKB-KW"/>
</dbReference>
<feature type="transmembrane region" description="Helical" evidence="1">
    <location>
        <begin position="274"/>
        <end position="292"/>
    </location>
</feature>
<accession>A0A1N6RXT3</accession>
<feature type="transmembrane region" description="Helical" evidence="1">
    <location>
        <begin position="87"/>
        <end position="103"/>
    </location>
</feature>
<keyword evidence="3" id="KW-0378">Hydrolase</keyword>
<dbReference type="InterPro" id="IPR002656">
    <property type="entry name" value="Acyl_transf_3_dom"/>
</dbReference>
<keyword evidence="1" id="KW-0472">Membrane</keyword>
<organism evidence="3 4">
    <name type="scientific">Aquipseudomonas alcaligenes</name>
    <name type="common">Pseudomonas alcaligenes</name>
    <dbReference type="NCBI Taxonomy" id="43263"/>
    <lineage>
        <taxon>Bacteria</taxon>
        <taxon>Pseudomonadati</taxon>
        <taxon>Pseudomonadota</taxon>
        <taxon>Gammaproteobacteria</taxon>
        <taxon>Pseudomonadales</taxon>
        <taxon>Pseudomonadaceae</taxon>
        <taxon>Aquipseudomonas</taxon>
    </lineage>
</organism>
<feature type="domain" description="Acyltransferase 3" evidence="2">
    <location>
        <begin position="11"/>
        <end position="325"/>
    </location>
</feature>
<dbReference type="Proteomes" id="UP000185841">
    <property type="component" value="Unassembled WGS sequence"/>
</dbReference>
<feature type="transmembrane region" description="Helical" evidence="1">
    <location>
        <begin position="12"/>
        <end position="29"/>
    </location>
</feature>
<evidence type="ECO:0000259" key="2">
    <source>
        <dbReference type="Pfam" id="PF01757"/>
    </source>
</evidence>
<name>A0A1N6RXT3_AQUAC</name>
<proteinExistence type="predicted"/>
<dbReference type="InterPro" id="IPR050879">
    <property type="entry name" value="Acyltransferase_3"/>
</dbReference>
<feature type="transmembrane region" description="Helical" evidence="1">
    <location>
        <begin position="215"/>
        <end position="235"/>
    </location>
</feature>
<feature type="transmembrane region" description="Helical" evidence="1">
    <location>
        <begin position="131"/>
        <end position="154"/>
    </location>
</feature>
<evidence type="ECO:0000313" key="3">
    <source>
        <dbReference type="EMBL" id="SIQ33641.1"/>
    </source>
</evidence>
<keyword evidence="3" id="KW-0808">Transferase</keyword>
<feature type="transmembrane region" description="Helical" evidence="1">
    <location>
        <begin position="161"/>
        <end position="179"/>
    </location>
</feature>
<reference evidence="3 4" key="1">
    <citation type="submission" date="2017-01" db="EMBL/GenBank/DDBJ databases">
        <authorList>
            <person name="Mah S.A."/>
            <person name="Swanson W.J."/>
            <person name="Moy G.W."/>
            <person name="Vacquier V.D."/>
        </authorList>
    </citation>
    <scope>NUCLEOTIDE SEQUENCE [LARGE SCALE GENOMIC DNA]</scope>
    <source>
        <strain evidence="3 4">RU36E</strain>
    </source>
</reference>
<feature type="transmembrane region" description="Helical" evidence="1">
    <location>
        <begin position="247"/>
        <end position="267"/>
    </location>
</feature>
<dbReference type="GO" id="GO:0016020">
    <property type="term" value="C:membrane"/>
    <property type="evidence" value="ECO:0007669"/>
    <property type="project" value="TreeGrafter"/>
</dbReference>
<feature type="transmembrane region" description="Helical" evidence="1">
    <location>
        <begin position="49"/>
        <end position="66"/>
    </location>
</feature>
<feature type="transmembrane region" description="Helical" evidence="1">
    <location>
        <begin position="304"/>
        <end position="324"/>
    </location>
</feature>